<dbReference type="PANTHER" id="PTHR30146:SF138">
    <property type="entry name" value="TRANSCRIPTIONAL REGULATORY PROTEIN"/>
    <property type="match status" value="1"/>
</dbReference>
<comment type="caution">
    <text evidence="5">The sequence shown here is derived from an EMBL/GenBank/DDBJ whole genome shotgun (WGS) entry which is preliminary data.</text>
</comment>
<keyword evidence="6" id="KW-1185">Reference proteome</keyword>
<dbReference type="CDD" id="cd06267">
    <property type="entry name" value="PBP1_LacI_sugar_binding-like"/>
    <property type="match status" value="1"/>
</dbReference>
<dbReference type="Gene3D" id="3.40.50.2300">
    <property type="match status" value="2"/>
</dbReference>
<feature type="domain" description="HTH lacI-type" evidence="4">
    <location>
        <begin position="14"/>
        <end position="71"/>
    </location>
</feature>
<keyword evidence="3" id="KW-0804">Transcription</keyword>
<evidence type="ECO:0000313" key="5">
    <source>
        <dbReference type="EMBL" id="TSJ78422.1"/>
    </source>
</evidence>
<dbReference type="RefSeq" id="WP_144228763.1">
    <property type="nucleotide sequence ID" value="NZ_CBCRVV010000021.1"/>
</dbReference>
<dbReference type="SUPFAM" id="SSF47413">
    <property type="entry name" value="lambda repressor-like DNA-binding domains"/>
    <property type="match status" value="1"/>
</dbReference>
<gene>
    <name evidence="5" type="ORF">FPL22_03745</name>
</gene>
<dbReference type="InterPro" id="IPR000843">
    <property type="entry name" value="HTH_LacI"/>
</dbReference>
<dbReference type="PROSITE" id="PS50932">
    <property type="entry name" value="HTH_LACI_2"/>
    <property type="match status" value="1"/>
</dbReference>
<evidence type="ECO:0000256" key="3">
    <source>
        <dbReference type="ARBA" id="ARBA00023163"/>
    </source>
</evidence>
<dbReference type="OrthoDB" id="1639518at2"/>
<organism evidence="5 6">
    <name type="scientific">Rariglobus hedericola</name>
    <dbReference type="NCBI Taxonomy" id="2597822"/>
    <lineage>
        <taxon>Bacteria</taxon>
        <taxon>Pseudomonadati</taxon>
        <taxon>Verrucomicrobiota</taxon>
        <taxon>Opitutia</taxon>
        <taxon>Opitutales</taxon>
        <taxon>Opitutaceae</taxon>
        <taxon>Rariglobus</taxon>
    </lineage>
</organism>
<dbReference type="SMART" id="SM00354">
    <property type="entry name" value="HTH_LACI"/>
    <property type="match status" value="1"/>
</dbReference>
<accession>A0A556QP97</accession>
<evidence type="ECO:0000256" key="2">
    <source>
        <dbReference type="ARBA" id="ARBA00023125"/>
    </source>
</evidence>
<protein>
    <submittedName>
        <fullName evidence="5">LacI family transcriptional regulator</fullName>
    </submittedName>
</protein>
<dbReference type="CDD" id="cd01392">
    <property type="entry name" value="HTH_LacI"/>
    <property type="match status" value="1"/>
</dbReference>
<dbReference type="GO" id="GO:0000976">
    <property type="term" value="F:transcription cis-regulatory region binding"/>
    <property type="evidence" value="ECO:0007669"/>
    <property type="project" value="TreeGrafter"/>
</dbReference>
<dbReference type="InterPro" id="IPR028082">
    <property type="entry name" value="Peripla_BP_I"/>
</dbReference>
<dbReference type="PANTHER" id="PTHR30146">
    <property type="entry name" value="LACI-RELATED TRANSCRIPTIONAL REPRESSOR"/>
    <property type="match status" value="1"/>
</dbReference>
<dbReference type="Pfam" id="PF00356">
    <property type="entry name" value="LacI"/>
    <property type="match status" value="1"/>
</dbReference>
<dbReference type="AlphaFoldDB" id="A0A556QP97"/>
<dbReference type="SUPFAM" id="SSF53822">
    <property type="entry name" value="Periplasmic binding protein-like I"/>
    <property type="match status" value="1"/>
</dbReference>
<evidence type="ECO:0000256" key="1">
    <source>
        <dbReference type="ARBA" id="ARBA00023015"/>
    </source>
</evidence>
<evidence type="ECO:0000259" key="4">
    <source>
        <dbReference type="PROSITE" id="PS50932"/>
    </source>
</evidence>
<dbReference type="Pfam" id="PF13377">
    <property type="entry name" value="Peripla_BP_3"/>
    <property type="match status" value="1"/>
</dbReference>
<dbReference type="EMBL" id="VMBG01000001">
    <property type="protein sequence ID" value="TSJ78422.1"/>
    <property type="molecule type" value="Genomic_DNA"/>
</dbReference>
<proteinExistence type="predicted"/>
<evidence type="ECO:0000313" key="6">
    <source>
        <dbReference type="Proteomes" id="UP000315648"/>
    </source>
</evidence>
<reference evidence="5 6" key="1">
    <citation type="submission" date="2019-07" db="EMBL/GenBank/DDBJ databases">
        <title>Description of 53C-WASEF.</title>
        <authorList>
            <person name="Pitt A."/>
            <person name="Hahn M.W."/>
        </authorList>
    </citation>
    <scope>NUCLEOTIDE SEQUENCE [LARGE SCALE GENOMIC DNA]</scope>
    <source>
        <strain evidence="5 6">53C-WASEF</strain>
    </source>
</reference>
<dbReference type="Proteomes" id="UP000315648">
    <property type="component" value="Unassembled WGS sequence"/>
</dbReference>
<dbReference type="GO" id="GO:0003700">
    <property type="term" value="F:DNA-binding transcription factor activity"/>
    <property type="evidence" value="ECO:0007669"/>
    <property type="project" value="TreeGrafter"/>
</dbReference>
<keyword evidence="2" id="KW-0238">DNA-binding</keyword>
<dbReference type="Gene3D" id="1.10.260.40">
    <property type="entry name" value="lambda repressor-like DNA-binding domains"/>
    <property type="match status" value="1"/>
</dbReference>
<keyword evidence="1" id="KW-0805">Transcription regulation</keyword>
<name>A0A556QP97_9BACT</name>
<dbReference type="InterPro" id="IPR010982">
    <property type="entry name" value="Lambda_DNA-bd_dom_sf"/>
</dbReference>
<dbReference type="InterPro" id="IPR046335">
    <property type="entry name" value="LacI/GalR-like_sensor"/>
</dbReference>
<sequence>MSSLRPCYTGRRAVSLKDVAAELGVSYSLVSKVLSGRLGNTGVRPEVKEAIFKKAEEMNYRPHPLATALKQGRKGAVGVLVHPIGERGSELAHDVLEGLSSELDDHGLRMWLRFFETDADFTRQFDQRMRSEVDGLIVVGLPHPSIYDLLLELNRGGLPIVTAFEEKPIEGVPNVTENTERQCYLTTRHLLARGCSRIVHLKGTMPARYQGFLAAHKDAGISVDSRLLFDCNDYRIESGARAVGVLLDAGIGFDGIVAQSDHQALGAVHELIRRGKRVPEDVRVTGVDDSVLCTACMVPLTSTTSEMKRVGRETARLLFQRLEGIDCESVGIEPRLVIRASS</sequence>